<evidence type="ECO:0000256" key="5">
    <source>
        <dbReference type="ARBA" id="ARBA00022737"/>
    </source>
</evidence>
<dbReference type="SUPFAM" id="SSF48371">
    <property type="entry name" value="ARM repeat"/>
    <property type="match status" value="2"/>
</dbReference>
<dbReference type="InterPro" id="IPR016024">
    <property type="entry name" value="ARM-type_fold"/>
</dbReference>
<organism evidence="9 10">
    <name type="scientific">Phyllotreta striolata</name>
    <name type="common">Striped flea beetle</name>
    <name type="synonym">Crioceris striolata</name>
    <dbReference type="NCBI Taxonomy" id="444603"/>
    <lineage>
        <taxon>Eukaryota</taxon>
        <taxon>Metazoa</taxon>
        <taxon>Ecdysozoa</taxon>
        <taxon>Arthropoda</taxon>
        <taxon>Hexapoda</taxon>
        <taxon>Insecta</taxon>
        <taxon>Pterygota</taxon>
        <taxon>Neoptera</taxon>
        <taxon>Endopterygota</taxon>
        <taxon>Coleoptera</taxon>
        <taxon>Polyphaga</taxon>
        <taxon>Cucujiformia</taxon>
        <taxon>Chrysomeloidea</taxon>
        <taxon>Chrysomelidae</taxon>
        <taxon>Galerucinae</taxon>
        <taxon>Alticini</taxon>
        <taxon>Phyllotreta</taxon>
    </lineage>
</organism>
<evidence type="ECO:0000256" key="1">
    <source>
        <dbReference type="ARBA" id="ARBA00004123"/>
    </source>
</evidence>
<gene>
    <name evidence="9" type="ORF">PHYEVI_LOCUS3411</name>
</gene>
<accession>A0A9P0DV61</accession>
<evidence type="ECO:0000259" key="8">
    <source>
        <dbReference type="PROSITE" id="PS50166"/>
    </source>
</evidence>
<evidence type="ECO:0000256" key="4">
    <source>
        <dbReference type="ARBA" id="ARBA00022490"/>
    </source>
</evidence>
<comment type="subcellular location">
    <subcellularLocation>
        <location evidence="2">Cytoplasm</location>
    </subcellularLocation>
    <subcellularLocation>
        <location evidence="1">Nucleus</location>
    </subcellularLocation>
</comment>
<evidence type="ECO:0000256" key="2">
    <source>
        <dbReference type="ARBA" id="ARBA00004496"/>
    </source>
</evidence>
<dbReference type="InterPro" id="IPR040122">
    <property type="entry name" value="Importin_beta"/>
</dbReference>
<name>A0A9P0DV61_PHYSR</name>
<dbReference type="GO" id="GO:0005737">
    <property type="term" value="C:cytoplasm"/>
    <property type="evidence" value="ECO:0007669"/>
    <property type="project" value="UniProtKB-SubCell"/>
</dbReference>
<evidence type="ECO:0000256" key="6">
    <source>
        <dbReference type="ARBA" id="ARBA00022927"/>
    </source>
</evidence>
<dbReference type="AlphaFoldDB" id="A0A9P0DV61"/>
<evidence type="ECO:0000313" key="9">
    <source>
        <dbReference type="EMBL" id="CAH1164397.1"/>
    </source>
</evidence>
<proteinExistence type="predicted"/>
<dbReference type="InterPro" id="IPR058584">
    <property type="entry name" value="IMB1_TNPO1-like_TPR"/>
</dbReference>
<dbReference type="EMBL" id="OU900106">
    <property type="protein sequence ID" value="CAH1164397.1"/>
    <property type="molecule type" value="Genomic_DNA"/>
</dbReference>
<keyword evidence="4" id="KW-0963">Cytoplasm</keyword>
<dbReference type="Pfam" id="PF25780">
    <property type="entry name" value="TPR_IPO5"/>
    <property type="match status" value="1"/>
</dbReference>
<dbReference type="PROSITE" id="PS50166">
    <property type="entry name" value="IMPORTIN_B_NT"/>
    <property type="match status" value="1"/>
</dbReference>
<reference evidence="9" key="1">
    <citation type="submission" date="2022-01" db="EMBL/GenBank/DDBJ databases">
        <authorList>
            <person name="King R."/>
        </authorList>
    </citation>
    <scope>NUCLEOTIDE SEQUENCE</scope>
</reference>
<dbReference type="SMART" id="SM00913">
    <property type="entry name" value="IBN_N"/>
    <property type="match status" value="1"/>
</dbReference>
<dbReference type="InterPro" id="IPR011989">
    <property type="entry name" value="ARM-like"/>
</dbReference>
<dbReference type="GO" id="GO:0006606">
    <property type="term" value="P:protein import into nucleus"/>
    <property type="evidence" value="ECO:0007669"/>
    <property type="project" value="InterPro"/>
</dbReference>
<dbReference type="Proteomes" id="UP001153712">
    <property type="component" value="Chromosome 13"/>
</dbReference>
<keyword evidence="7" id="KW-0539">Nucleus</keyword>
<keyword evidence="3" id="KW-0813">Transport</keyword>
<evidence type="ECO:0000256" key="7">
    <source>
        <dbReference type="ARBA" id="ARBA00023242"/>
    </source>
</evidence>
<dbReference type="Gene3D" id="1.25.10.10">
    <property type="entry name" value="Leucine-rich Repeat Variant"/>
    <property type="match status" value="1"/>
</dbReference>
<dbReference type="Pfam" id="PF25574">
    <property type="entry name" value="TPR_IMB1"/>
    <property type="match status" value="1"/>
</dbReference>
<dbReference type="PANTHER" id="PTHR10527">
    <property type="entry name" value="IMPORTIN BETA"/>
    <property type="match status" value="1"/>
</dbReference>
<feature type="domain" description="Importin N-terminal" evidence="8">
    <location>
        <begin position="22"/>
        <end position="90"/>
    </location>
</feature>
<keyword evidence="5" id="KW-0677">Repeat</keyword>
<sequence length="1092" mass="121912">MDSMEAILAKLLVSDSKKVQEGTRELKEAFKKPEAISALCDVLVTSTHPQIRQSAAVLLRRKLGSKRHWSRVNIDVRNRIKEGMLRALVNEQEKLVKNSIAQFIGIIGKHEFPDNSWPEVLQFVHTLTNSETIFDKELGMYTLSIMTEIAQSSYIIHAESFAVLFTNTINQLTDVKSNLAYYTVITMKNLVSVIGGHQQMVNVYHSLLPKILEIINTQAFNDERKAIDMLEIVEELIEFAVSVVAPHLKLIVDMCLQLASNQSVSIAVQIKAVGVIGWLIRSKGKVVQKNKLIEPIIDVLIHLMGQQADDENNEEYFLGDPDQFTSITVATQTLDLIALNIPAEKVIPYVLTKVEPAIQGGDVYAQKAAYLSLAVLAEGCSECIRKKYLEAFLKCVCAAIHNPNAVIRNAAFFALGQFAEHLQPEISQYASALLPVLFECLQQTFVQMKAEKKDPPSLARLFYALETFCENLDEGLLPYLPTLMERIFEALDPTGFSLQLNRVALSTLGSIASAVKEGLMPYFPKVIEILKVYINSDPNDKIHQIQSCAIEALAVVAQYIGPENFKPLTGDCLQLGLRILDSTSDPDINKSVYALFAALAINMKEELAPVLPKIVQEMIESIQSSEGIVTQYDNEDKDEIDVYAELSDEDDIEEDIEEDIDGSSVNSEDSTQCRYSVENSYNEEKEQACSSLKDICMNTGAAFCPYVEKCFEEIYKLTHYSQEDIRVAAVEALLHFSISLYKYGGAEYKQTFYRALQMFVPKCAELIRADEERTVVIACLDAYTTLLEEVKEEVFAIDGHREAIMNCVIDVLNLKTMCQDTDLAGQTENNDDDVEAERDELLLESAGDVIPKFAAAIPTEDLMSYFPNILQLMSTRMKKQHSLSQRSFAYGTLAECMKCIGIYVEKFIPTLLNMWFTGAKDSGDEVRQNSIFGLGEMVLHGKEKLFGHYADILQALSAAVAKETHSGTLDNICGALAKMITVNSGGIPLEQVFPAFIQKLPLRDDFQENEAVVNCLCSLYQQGNQVLKEHLVDVIKVLVHIYYKDQAPNNDVKTTLGEFIKTINRDFPQELGNAVSSLEPNAAECIQKLLSS</sequence>
<dbReference type="GO" id="GO:0031267">
    <property type="term" value="F:small GTPase binding"/>
    <property type="evidence" value="ECO:0007669"/>
    <property type="project" value="InterPro"/>
</dbReference>
<dbReference type="InterPro" id="IPR001494">
    <property type="entry name" value="Importin-beta_N"/>
</dbReference>
<protein>
    <recommendedName>
        <fullName evidence="8">Importin N-terminal domain-containing protein</fullName>
    </recommendedName>
</protein>
<dbReference type="InterPro" id="IPR057672">
    <property type="entry name" value="TPR_IPO4/5"/>
</dbReference>
<evidence type="ECO:0000256" key="3">
    <source>
        <dbReference type="ARBA" id="ARBA00022448"/>
    </source>
</evidence>
<keyword evidence="10" id="KW-1185">Reference proteome</keyword>
<keyword evidence="6" id="KW-0653">Protein transport</keyword>
<evidence type="ECO:0000313" key="10">
    <source>
        <dbReference type="Proteomes" id="UP001153712"/>
    </source>
</evidence>
<dbReference type="OrthoDB" id="7862313at2759"/>